<feature type="transmembrane region" description="Helical" evidence="7">
    <location>
        <begin position="206"/>
        <end position="226"/>
    </location>
</feature>
<dbReference type="PANTHER" id="PTHR33567">
    <property type="entry name" value="CHROMATE ION TRANSPORTER (EUROFUNG)"/>
    <property type="match status" value="1"/>
</dbReference>
<feature type="transmembrane region" description="Helical" evidence="7">
    <location>
        <begin position="352"/>
        <end position="368"/>
    </location>
</feature>
<dbReference type="RefSeq" id="WP_130092452.1">
    <property type="nucleotide sequence ID" value="NZ_SETE01000001.1"/>
</dbReference>
<feature type="transmembrane region" description="Helical" evidence="7">
    <location>
        <begin position="112"/>
        <end position="131"/>
    </location>
</feature>
<evidence type="ECO:0000256" key="2">
    <source>
        <dbReference type="ARBA" id="ARBA00005262"/>
    </source>
</evidence>
<dbReference type="NCBIfam" id="TIGR00937">
    <property type="entry name" value="2A51"/>
    <property type="match status" value="1"/>
</dbReference>
<feature type="transmembrane region" description="Helical" evidence="7">
    <location>
        <begin position="238"/>
        <end position="260"/>
    </location>
</feature>
<evidence type="ECO:0000256" key="1">
    <source>
        <dbReference type="ARBA" id="ARBA00004651"/>
    </source>
</evidence>
<evidence type="ECO:0000256" key="6">
    <source>
        <dbReference type="ARBA" id="ARBA00023136"/>
    </source>
</evidence>
<dbReference type="GO" id="GO:0005886">
    <property type="term" value="C:plasma membrane"/>
    <property type="evidence" value="ECO:0007669"/>
    <property type="project" value="UniProtKB-SubCell"/>
</dbReference>
<dbReference type="Proteomes" id="UP000293952">
    <property type="component" value="Unassembled WGS sequence"/>
</dbReference>
<protein>
    <submittedName>
        <fullName evidence="8">Chromate efflux transporter</fullName>
    </submittedName>
</protein>
<name>A0A4Q4KRN0_9FLAO</name>
<dbReference type="AlphaFoldDB" id="A0A4Q4KRN0"/>
<keyword evidence="6 7" id="KW-0472">Membrane</keyword>
<feature type="transmembrane region" description="Helical" evidence="7">
    <location>
        <begin position="79"/>
        <end position="100"/>
    </location>
</feature>
<feature type="transmembrane region" description="Helical" evidence="7">
    <location>
        <begin position="331"/>
        <end position="347"/>
    </location>
</feature>
<dbReference type="GO" id="GO:0015109">
    <property type="term" value="F:chromate transmembrane transporter activity"/>
    <property type="evidence" value="ECO:0007669"/>
    <property type="project" value="InterPro"/>
</dbReference>
<feature type="transmembrane region" description="Helical" evidence="7">
    <location>
        <begin position="300"/>
        <end position="319"/>
    </location>
</feature>
<sequence>MNSRLKEVAKLFFKLGSIAFGGPAAHIAMMEDEVVKKRKWMTQQHFLDMVGATNLIPGPNSTEMTMHCGHERAGWKGLIVAGVSFVFPAVVITMVFAYLYQQYGQMPKVEPFIYGIKPAVIAIILGAVYRLGKKALKNVELGILGGLTLTACLFGVHEIVALFACGFLGLALYFIRNSQNKLYSVTPLILFQVALSAGTFKILWTFFKVGALLYGSGYVLFAFLDAELVNTGMLTRQQLIDAVAVGQFTPGPVLSTATFIGWQLGGFWGAIAATVGIFLPSFIFVSILNPFIPKMRKSKIMAAFLDAVNIAAVAVIVAVCIEMGKDTLTDWRAILIAVVSITSVFVFKKVNSAFIVIGGALFGFVLTLF</sequence>
<evidence type="ECO:0000313" key="9">
    <source>
        <dbReference type="Proteomes" id="UP000293952"/>
    </source>
</evidence>
<keyword evidence="4 7" id="KW-0812">Transmembrane</keyword>
<reference evidence="8 9" key="1">
    <citation type="submission" date="2019-02" db="EMBL/GenBank/DDBJ databases">
        <title>Genome sequence of the sea-ice species Brumimicrobium glaciale.</title>
        <authorList>
            <person name="Bowman J.P."/>
        </authorList>
    </citation>
    <scope>NUCLEOTIDE SEQUENCE [LARGE SCALE GENOMIC DNA]</scope>
    <source>
        <strain evidence="8 9">IC156</strain>
    </source>
</reference>
<gene>
    <name evidence="8" type="primary">chrA</name>
    <name evidence="8" type="ORF">ERX46_03575</name>
</gene>
<accession>A0A4Q4KRN0</accession>
<comment type="caution">
    <text evidence="8">The sequence shown here is derived from an EMBL/GenBank/DDBJ whole genome shotgun (WGS) entry which is preliminary data.</text>
</comment>
<evidence type="ECO:0000256" key="5">
    <source>
        <dbReference type="ARBA" id="ARBA00022989"/>
    </source>
</evidence>
<dbReference type="OrthoDB" id="9788907at2"/>
<feature type="transmembrane region" description="Helical" evidence="7">
    <location>
        <begin position="143"/>
        <end position="175"/>
    </location>
</feature>
<evidence type="ECO:0000256" key="7">
    <source>
        <dbReference type="SAM" id="Phobius"/>
    </source>
</evidence>
<evidence type="ECO:0000256" key="3">
    <source>
        <dbReference type="ARBA" id="ARBA00022475"/>
    </source>
</evidence>
<organism evidence="8 9">
    <name type="scientific">Brumimicrobium glaciale</name>
    <dbReference type="NCBI Taxonomy" id="200475"/>
    <lineage>
        <taxon>Bacteria</taxon>
        <taxon>Pseudomonadati</taxon>
        <taxon>Bacteroidota</taxon>
        <taxon>Flavobacteriia</taxon>
        <taxon>Flavobacteriales</taxon>
        <taxon>Crocinitomicaceae</taxon>
        <taxon>Brumimicrobium</taxon>
    </lineage>
</organism>
<keyword evidence="3" id="KW-1003">Cell membrane</keyword>
<dbReference type="InterPro" id="IPR014047">
    <property type="entry name" value="Chr_Tranpt_l_chain"/>
</dbReference>
<comment type="subcellular location">
    <subcellularLocation>
        <location evidence="1">Cell membrane</location>
        <topology evidence="1">Multi-pass membrane protein</topology>
    </subcellularLocation>
</comment>
<feature type="transmembrane region" description="Helical" evidence="7">
    <location>
        <begin position="266"/>
        <end position="288"/>
    </location>
</feature>
<dbReference type="PANTHER" id="PTHR33567:SF3">
    <property type="entry name" value="CHROMATE ION TRANSPORTER (EUROFUNG)"/>
    <property type="match status" value="1"/>
</dbReference>
<comment type="similarity">
    <text evidence="2">Belongs to the chromate ion transporter (CHR) (TC 2.A.51) family.</text>
</comment>
<proteinExistence type="inferred from homology"/>
<dbReference type="InterPro" id="IPR003370">
    <property type="entry name" value="Chromate_transpt"/>
</dbReference>
<dbReference type="Pfam" id="PF02417">
    <property type="entry name" value="Chromate_transp"/>
    <property type="match status" value="2"/>
</dbReference>
<keyword evidence="5 7" id="KW-1133">Transmembrane helix</keyword>
<evidence type="ECO:0000313" key="8">
    <source>
        <dbReference type="EMBL" id="RYM36087.1"/>
    </source>
</evidence>
<keyword evidence="9" id="KW-1185">Reference proteome</keyword>
<evidence type="ECO:0000256" key="4">
    <source>
        <dbReference type="ARBA" id="ARBA00022692"/>
    </source>
</evidence>
<dbReference type="EMBL" id="SETE01000001">
    <property type="protein sequence ID" value="RYM36087.1"/>
    <property type="molecule type" value="Genomic_DNA"/>
</dbReference>
<dbReference type="PIRSF" id="PIRSF004810">
    <property type="entry name" value="ChrA"/>
    <property type="match status" value="1"/>
</dbReference>